<organism evidence="1">
    <name type="scientific">Salmonella diarizonae</name>
    <dbReference type="NCBI Taxonomy" id="59204"/>
    <lineage>
        <taxon>Bacteria</taxon>
        <taxon>Pseudomonadati</taxon>
        <taxon>Pseudomonadota</taxon>
        <taxon>Gammaproteobacteria</taxon>
        <taxon>Enterobacterales</taxon>
        <taxon>Enterobacteriaceae</taxon>
        <taxon>Salmonella</taxon>
    </lineage>
</organism>
<comment type="caution">
    <text evidence="1">The sequence shown here is derived from an EMBL/GenBank/DDBJ whole genome shotgun (WGS) entry which is preliminary data.</text>
</comment>
<evidence type="ECO:0008006" key="2">
    <source>
        <dbReference type="Google" id="ProtNLM"/>
    </source>
</evidence>
<reference evidence="1" key="1">
    <citation type="submission" date="2018-07" db="EMBL/GenBank/DDBJ databases">
        <authorList>
            <consortium name="GenomeTrakr network: Whole genome sequencing for foodborne pathogen traceback"/>
        </authorList>
    </citation>
    <scope>NUCLEOTIDE SEQUENCE</scope>
    <source>
        <strain evidence="1">FDA00001986</strain>
    </source>
</reference>
<dbReference type="Pfam" id="PF07751">
    <property type="entry name" value="Abi_2"/>
    <property type="match status" value="1"/>
</dbReference>
<sequence>MTVEKIITTISLSRLESYKIAFSLKNNTEALGMYVWNKKLCGEFLPILQLLEVSLRNSIYNGHIALQEKKLADLGMTEEEIASNIDYNWLQNFFLSTTSPDFSKTQAALNNVISELNKYAIPITPDNIVSKISFGVWSNICTARHDISQTDSLRIWPDLLKYVFPGKVVSLAKIESDVKQINYLRNRIAHHEPIWKKYGNFTLNQHINSIINDAALCVNFINYINPSNLKVVELLTSLYQIEHLCKKETIESFLEAGKTISSLEHNDIQQWIDSNIQDSRISGKIVSVKFNEIIVHSQTLPGIDFILDKKATSNKKIIKKVGIKINFEPIKRKSIYMATKVIAL</sequence>
<protein>
    <recommendedName>
        <fullName evidence="2">Abi family protein</fullName>
    </recommendedName>
</protein>
<proteinExistence type="predicted"/>
<accession>A0A627XA80</accession>
<dbReference type="EMBL" id="AALSXK010000033">
    <property type="protein sequence ID" value="EDD0504013.1"/>
    <property type="molecule type" value="Genomic_DNA"/>
</dbReference>
<dbReference type="InterPro" id="IPR011664">
    <property type="entry name" value="Abi_system_AbiD/AbiF-like"/>
</dbReference>
<gene>
    <name evidence="1" type="ORF">AH359_22570</name>
</gene>
<dbReference type="AlphaFoldDB" id="A0A627XA80"/>
<evidence type="ECO:0000313" key="1">
    <source>
        <dbReference type="EMBL" id="EDD0504013.1"/>
    </source>
</evidence>
<name>A0A627XA80_SALDZ</name>